<protein>
    <submittedName>
        <fullName evidence="2">Uncharacterized protein</fullName>
    </submittedName>
</protein>
<dbReference type="AlphaFoldDB" id="A0AA86TB49"/>
<dbReference type="Proteomes" id="UP001189624">
    <property type="component" value="Chromosome 9"/>
</dbReference>
<organism evidence="2 3">
    <name type="scientific">Sphenostylis stenocarpa</name>
    <dbReference type="NCBI Taxonomy" id="92480"/>
    <lineage>
        <taxon>Eukaryota</taxon>
        <taxon>Viridiplantae</taxon>
        <taxon>Streptophyta</taxon>
        <taxon>Embryophyta</taxon>
        <taxon>Tracheophyta</taxon>
        <taxon>Spermatophyta</taxon>
        <taxon>Magnoliopsida</taxon>
        <taxon>eudicotyledons</taxon>
        <taxon>Gunneridae</taxon>
        <taxon>Pentapetalae</taxon>
        <taxon>rosids</taxon>
        <taxon>fabids</taxon>
        <taxon>Fabales</taxon>
        <taxon>Fabaceae</taxon>
        <taxon>Papilionoideae</taxon>
        <taxon>50 kb inversion clade</taxon>
        <taxon>NPAAA clade</taxon>
        <taxon>indigoferoid/millettioid clade</taxon>
        <taxon>Phaseoleae</taxon>
        <taxon>Sphenostylis</taxon>
    </lineage>
</organism>
<evidence type="ECO:0000256" key="1">
    <source>
        <dbReference type="SAM" id="Phobius"/>
    </source>
</evidence>
<keyword evidence="1" id="KW-0472">Membrane</keyword>
<gene>
    <name evidence="2" type="ORF">AYBTSS11_LOCUS27625</name>
</gene>
<keyword evidence="1" id="KW-0812">Transmembrane</keyword>
<keyword evidence="1" id="KW-1133">Transmembrane helix</keyword>
<keyword evidence="3" id="KW-1185">Reference proteome</keyword>
<sequence length="80" mass="9433">MALRINQIDHVIDCQKNMAEVLDIIMNGERLRVSFWYIFLSSAFGFGYACIYPNDIDLLKRKQKGKVLQLLSYKDRSCWK</sequence>
<accession>A0AA86TB49</accession>
<reference evidence="2" key="1">
    <citation type="submission" date="2023-10" db="EMBL/GenBank/DDBJ databases">
        <authorList>
            <person name="Domelevo Entfellner J.-B."/>
        </authorList>
    </citation>
    <scope>NUCLEOTIDE SEQUENCE</scope>
</reference>
<name>A0AA86TB49_9FABA</name>
<evidence type="ECO:0000313" key="2">
    <source>
        <dbReference type="EMBL" id="CAJ1975500.1"/>
    </source>
</evidence>
<feature type="transmembrane region" description="Helical" evidence="1">
    <location>
        <begin position="35"/>
        <end position="54"/>
    </location>
</feature>
<dbReference type="Gramene" id="rna-AYBTSS11_LOCUS27625">
    <property type="protein sequence ID" value="CAJ1975500.1"/>
    <property type="gene ID" value="gene-AYBTSS11_LOCUS27625"/>
</dbReference>
<evidence type="ECO:0000313" key="3">
    <source>
        <dbReference type="Proteomes" id="UP001189624"/>
    </source>
</evidence>
<proteinExistence type="predicted"/>
<dbReference type="EMBL" id="OY731406">
    <property type="protein sequence ID" value="CAJ1975500.1"/>
    <property type="molecule type" value="Genomic_DNA"/>
</dbReference>